<accession>A0A2M7V3U0</accession>
<evidence type="ECO:0000256" key="6">
    <source>
        <dbReference type="ARBA" id="ARBA00023186"/>
    </source>
</evidence>
<evidence type="ECO:0000313" key="14">
    <source>
        <dbReference type="Proteomes" id="UP000228750"/>
    </source>
</evidence>
<evidence type="ECO:0000256" key="8">
    <source>
        <dbReference type="ARBA" id="ARBA00029986"/>
    </source>
</evidence>
<comment type="domain">
    <text evidence="9">Consists of 3 domains; the N-terminus binds the ribosome, the middle domain has PPIase activity, while the C-terminus has intrinsic chaperone activity on its own.</text>
</comment>
<evidence type="ECO:0000259" key="12">
    <source>
        <dbReference type="Pfam" id="PF05698"/>
    </source>
</evidence>
<dbReference type="SUPFAM" id="SSF54534">
    <property type="entry name" value="FKBP-like"/>
    <property type="match status" value="1"/>
</dbReference>
<feature type="domain" description="PPIase FKBP-type" evidence="10">
    <location>
        <begin position="160"/>
        <end position="236"/>
    </location>
</feature>
<organism evidence="13 14">
    <name type="scientific">Candidatus Magasanikbacteria bacterium CG_4_10_14_0_2_um_filter_41_10</name>
    <dbReference type="NCBI Taxonomy" id="1974638"/>
    <lineage>
        <taxon>Bacteria</taxon>
        <taxon>Candidatus Magasanikiibacteriota</taxon>
    </lineage>
</organism>
<dbReference type="Pfam" id="PF05698">
    <property type="entry name" value="Trigger_C"/>
    <property type="match status" value="1"/>
</dbReference>
<dbReference type="AlphaFoldDB" id="A0A2M7V3U0"/>
<evidence type="ECO:0000259" key="11">
    <source>
        <dbReference type="Pfam" id="PF05697"/>
    </source>
</evidence>
<dbReference type="GO" id="GO:0015031">
    <property type="term" value="P:protein transport"/>
    <property type="evidence" value="ECO:0007669"/>
    <property type="project" value="UniProtKB-UniRule"/>
</dbReference>
<dbReference type="Gene3D" id="3.10.50.40">
    <property type="match status" value="1"/>
</dbReference>
<reference evidence="14" key="1">
    <citation type="submission" date="2017-09" db="EMBL/GenBank/DDBJ databases">
        <title>Depth-based differentiation of microbial function through sediment-hosted aquifers and enrichment of novel symbionts in the deep terrestrial subsurface.</title>
        <authorList>
            <person name="Probst A.J."/>
            <person name="Ladd B."/>
            <person name="Jarett J.K."/>
            <person name="Geller-Mcgrath D.E."/>
            <person name="Sieber C.M.K."/>
            <person name="Emerson J.B."/>
            <person name="Anantharaman K."/>
            <person name="Thomas B.C."/>
            <person name="Malmstrom R."/>
            <person name="Stieglmeier M."/>
            <person name="Klingl A."/>
            <person name="Woyke T."/>
            <person name="Ryan C.M."/>
            <person name="Banfield J.F."/>
        </authorList>
    </citation>
    <scope>NUCLEOTIDE SEQUENCE [LARGE SCALE GENOMIC DNA]</scope>
</reference>
<dbReference type="EMBL" id="PFPJ01000055">
    <property type="protein sequence ID" value="PIZ93179.1"/>
    <property type="molecule type" value="Genomic_DNA"/>
</dbReference>
<dbReference type="InterPro" id="IPR005215">
    <property type="entry name" value="Trig_fac"/>
</dbReference>
<dbReference type="GO" id="GO:0051083">
    <property type="term" value="P:'de novo' cotranslational protein folding"/>
    <property type="evidence" value="ECO:0007669"/>
    <property type="project" value="TreeGrafter"/>
</dbReference>
<dbReference type="GO" id="GO:0005737">
    <property type="term" value="C:cytoplasm"/>
    <property type="evidence" value="ECO:0007669"/>
    <property type="project" value="UniProtKB-SubCell"/>
</dbReference>
<dbReference type="GO" id="GO:0043022">
    <property type="term" value="F:ribosome binding"/>
    <property type="evidence" value="ECO:0007669"/>
    <property type="project" value="TreeGrafter"/>
</dbReference>
<dbReference type="NCBIfam" id="TIGR00115">
    <property type="entry name" value="tig"/>
    <property type="match status" value="1"/>
</dbReference>
<evidence type="ECO:0000256" key="5">
    <source>
        <dbReference type="ARBA" id="ARBA00023110"/>
    </source>
</evidence>
<dbReference type="PIRSF" id="PIRSF003095">
    <property type="entry name" value="Trigger_factor"/>
    <property type="match status" value="1"/>
</dbReference>
<comment type="caution">
    <text evidence="13">The sequence shown here is derived from an EMBL/GenBank/DDBJ whole genome shotgun (WGS) entry which is preliminary data.</text>
</comment>
<gene>
    <name evidence="9 13" type="primary">tig</name>
    <name evidence="13" type="ORF">COX82_02980</name>
</gene>
<evidence type="ECO:0000256" key="7">
    <source>
        <dbReference type="ARBA" id="ARBA00023235"/>
    </source>
</evidence>
<dbReference type="SUPFAM" id="SSF102735">
    <property type="entry name" value="Trigger factor ribosome-binding domain"/>
    <property type="match status" value="1"/>
</dbReference>
<dbReference type="PANTHER" id="PTHR30560">
    <property type="entry name" value="TRIGGER FACTOR CHAPERONE AND PEPTIDYL-PROLYL CIS/TRANS ISOMERASE"/>
    <property type="match status" value="1"/>
</dbReference>
<dbReference type="Gene3D" id="1.10.3120.10">
    <property type="entry name" value="Trigger factor, C-terminal domain"/>
    <property type="match status" value="1"/>
</dbReference>
<dbReference type="Proteomes" id="UP000228750">
    <property type="component" value="Unassembled WGS sequence"/>
</dbReference>
<dbReference type="Pfam" id="PF05697">
    <property type="entry name" value="Trigger_N"/>
    <property type="match status" value="1"/>
</dbReference>
<comment type="function">
    <text evidence="9">Involved in protein export. Acts as a chaperone by maintaining the newly synthesized protein in an open conformation. Functions as a peptidyl-prolyl cis-trans isomerase.</text>
</comment>
<dbReference type="SUPFAM" id="SSF109998">
    <property type="entry name" value="Triger factor/SurA peptide-binding domain-like"/>
    <property type="match status" value="1"/>
</dbReference>
<feature type="domain" description="Trigger factor C-terminal" evidence="12">
    <location>
        <begin position="262"/>
        <end position="422"/>
    </location>
</feature>
<dbReference type="Pfam" id="PF00254">
    <property type="entry name" value="FKBP_C"/>
    <property type="match status" value="1"/>
</dbReference>
<dbReference type="InterPro" id="IPR027304">
    <property type="entry name" value="Trigger_fact/SurA_dom_sf"/>
</dbReference>
<evidence type="ECO:0000256" key="1">
    <source>
        <dbReference type="ARBA" id="ARBA00000971"/>
    </source>
</evidence>
<keyword evidence="6 9" id="KW-0143">Chaperone</keyword>
<keyword evidence="9" id="KW-0963">Cytoplasm</keyword>
<feature type="domain" description="Trigger factor ribosome-binding bacterial" evidence="11">
    <location>
        <begin position="1"/>
        <end position="145"/>
    </location>
</feature>
<comment type="catalytic activity">
    <reaction evidence="1 9">
        <text>[protein]-peptidylproline (omega=180) = [protein]-peptidylproline (omega=0)</text>
        <dbReference type="Rhea" id="RHEA:16237"/>
        <dbReference type="Rhea" id="RHEA-COMP:10747"/>
        <dbReference type="Rhea" id="RHEA-COMP:10748"/>
        <dbReference type="ChEBI" id="CHEBI:83833"/>
        <dbReference type="ChEBI" id="CHEBI:83834"/>
        <dbReference type="EC" id="5.2.1.8"/>
    </reaction>
</comment>
<dbReference type="Gene3D" id="3.30.70.1050">
    <property type="entry name" value="Trigger factor ribosome-binding domain"/>
    <property type="match status" value="1"/>
</dbReference>
<dbReference type="InterPro" id="IPR046357">
    <property type="entry name" value="PPIase_dom_sf"/>
</dbReference>
<dbReference type="PANTHER" id="PTHR30560:SF3">
    <property type="entry name" value="TRIGGER FACTOR-LIKE PROTEIN TIG, CHLOROPLASTIC"/>
    <property type="match status" value="1"/>
</dbReference>
<keyword evidence="5 9" id="KW-0697">Rotamase</keyword>
<dbReference type="GO" id="GO:0003755">
    <property type="term" value="F:peptidyl-prolyl cis-trans isomerase activity"/>
    <property type="evidence" value="ECO:0007669"/>
    <property type="project" value="UniProtKB-UniRule"/>
</dbReference>
<dbReference type="InterPro" id="IPR036611">
    <property type="entry name" value="Trigger_fac_ribosome-bd_sf"/>
</dbReference>
<dbReference type="EC" id="5.2.1.8" evidence="3 9"/>
<dbReference type="InterPro" id="IPR001179">
    <property type="entry name" value="PPIase_FKBP_dom"/>
</dbReference>
<dbReference type="GO" id="GO:0043335">
    <property type="term" value="P:protein unfolding"/>
    <property type="evidence" value="ECO:0007669"/>
    <property type="project" value="TreeGrafter"/>
</dbReference>
<comment type="similarity">
    <text evidence="2 9">Belongs to the FKBP-type PPIase family. Tig subfamily.</text>
</comment>
<protein>
    <recommendedName>
        <fullName evidence="4 9">Trigger factor</fullName>
        <shortName evidence="9">TF</shortName>
        <ecNumber evidence="3 9">5.2.1.8</ecNumber>
    </recommendedName>
    <alternativeName>
        <fullName evidence="8 9">PPIase</fullName>
    </alternativeName>
</protein>
<dbReference type="HAMAP" id="MF_00303">
    <property type="entry name" value="Trigger_factor_Tig"/>
    <property type="match status" value="1"/>
</dbReference>
<keyword evidence="9" id="KW-0131">Cell cycle</keyword>
<keyword evidence="7 9" id="KW-0413">Isomerase</keyword>
<dbReference type="GO" id="GO:0051301">
    <property type="term" value="P:cell division"/>
    <property type="evidence" value="ECO:0007669"/>
    <property type="project" value="UniProtKB-KW"/>
</dbReference>
<dbReference type="GO" id="GO:0044183">
    <property type="term" value="F:protein folding chaperone"/>
    <property type="evidence" value="ECO:0007669"/>
    <property type="project" value="TreeGrafter"/>
</dbReference>
<evidence type="ECO:0000313" key="13">
    <source>
        <dbReference type="EMBL" id="PIZ93179.1"/>
    </source>
</evidence>
<name>A0A2M7V3U0_9BACT</name>
<evidence type="ECO:0000259" key="10">
    <source>
        <dbReference type="Pfam" id="PF00254"/>
    </source>
</evidence>
<proteinExistence type="inferred from homology"/>
<dbReference type="InterPro" id="IPR037041">
    <property type="entry name" value="Trigger_fac_C_sf"/>
</dbReference>
<dbReference type="InterPro" id="IPR008880">
    <property type="entry name" value="Trigger_fac_C"/>
</dbReference>
<evidence type="ECO:0000256" key="3">
    <source>
        <dbReference type="ARBA" id="ARBA00013194"/>
    </source>
</evidence>
<dbReference type="InterPro" id="IPR008881">
    <property type="entry name" value="Trigger_fac_ribosome-bd_bac"/>
</dbReference>
<evidence type="ECO:0000256" key="2">
    <source>
        <dbReference type="ARBA" id="ARBA00005464"/>
    </source>
</evidence>
<evidence type="ECO:0000256" key="4">
    <source>
        <dbReference type="ARBA" id="ARBA00016902"/>
    </source>
</evidence>
<evidence type="ECO:0000256" key="9">
    <source>
        <dbReference type="HAMAP-Rule" id="MF_00303"/>
    </source>
</evidence>
<sequence length="430" mass="49138">MSYTKKDLKDSQVELTITVTPNTYSEPLQKAAVRLSQRASIKGFRKGKAPFDIVKKELGEMAIMQEALEDIVKKTFFEAIREEKLETIGMPKITVEKVAPGNDIEYKAVVALMPSVKLADIKKITIKKEEPTVDEKKIDETLEALRGMHATEIVKAGEATGTDKLVLDMDMLIDNVPVEGGQSKDYQVYLSEDHYIPGFNKEVAGLKKGDTKEFSLDFPKTHYQKHLAGKKVDFKISVKDVYERQLPELSDDLAKTLGQDSINALKTLIHTNMLDEAAQKTTQKAEIEMLDAIIEKTTFAPIPEVLIDAERQKMFYELQRDLEKNHIEISQYLSDIKKTEEELFNDFKIQAEKRAKAALVSRQVAVEQNIVISDEEIDAEIKMLEEMYKTKKEYLDNLKKPEVRDTIATSMQNRKVMEWLKEQVLEEKKK</sequence>
<keyword evidence="9" id="KW-0132">Cell division</keyword>
<comment type="subcellular location">
    <subcellularLocation>
        <location evidence="9">Cytoplasm</location>
    </subcellularLocation>
    <text evidence="9">About half TF is bound to the ribosome near the polypeptide exit tunnel while the other half is free in the cytoplasm.</text>
</comment>